<dbReference type="PROSITE" id="PS50850">
    <property type="entry name" value="MFS"/>
    <property type="match status" value="1"/>
</dbReference>
<keyword evidence="6 7" id="KW-0472">Membrane</keyword>
<protein>
    <submittedName>
        <fullName evidence="9">MFS transporter</fullName>
    </submittedName>
</protein>
<keyword evidence="3" id="KW-1003">Cell membrane</keyword>
<dbReference type="EMBL" id="QKRB01000044">
    <property type="protein sequence ID" value="PZD95677.1"/>
    <property type="molecule type" value="Genomic_DNA"/>
</dbReference>
<reference evidence="9 10" key="1">
    <citation type="submission" date="2018-06" db="EMBL/GenBank/DDBJ databases">
        <title>Paenibacillus imtechensis sp. nov.</title>
        <authorList>
            <person name="Pinnaka A.K."/>
            <person name="Singh H."/>
            <person name="Kaur M."/>
        </authorList>
    </citation>
    <scope>NUCLEOTIDE SEQUENCE [LARGE SCALE GENOMIC DNA]</scope>
    <source>
        <strain evidence="9 10">SMB1</strain>
    </source>
</reference>
<accession>A0A2W1LVZ2</accession>
<dbReference type="GO" id="GO:0005886">
    <property type="term" value="C:plasma membrane"/>
    <property type="evidence" value="ECO:0007669"/>
    <property type="project" value="UniProtKB-SubCell"/>
</dbReference>
<keyword evidence="5 7" id="KW-1133">Transmembrane helix</keyword>
<keyword evidence="4 7" id="KW-0812">Transmembrane</keyword>
<evidence type="ECO:0000256" key="5">
    <source>
        <dbReference type="ARBA" id="ARBA00022989"/>
    </source>
</evidence>
<feature type="domain" description="Major facilitator superfamily (MFS) profile" evidence="8">
    <location>
        <begin position="11"/>
        <end position="391"/>
    </location>
</feature>
<dbReference type="Pfam" id="PF07690">
    <property type="entry name" value="MFS_1"/>
    <property type="match status" value="1"/>
</dbReference>
<comment type="caution">
    <text evidence="9">The sequence shown here is derived from an EMBL/GenBank/DDBJ whole genome shotgun (WGS) entry which is preliminary data.</text>
</comment>
<feature type="transmembrane region" description="Helical" evidence="7">
    <location>
        <begin position="245"/>
        <end position="268"/>
    </location>
</feature>
<dbReference type="OrthoDB" id="9816041at2"/>
<organism evidence="9 10">
    <name type="scientific">Paenibacillus sambharensis</name>
    <dbReference type="NCBI Taxonomy" id="1803190"/>
    <lineage>
        <taxon>Bacteria</taxon>
        <taxon>Bacillati</taxon>
        <taxon>Bacillota</taxon>
        <taxon>Bacilli</taxon>
        <taxon>Bacillales</taxon>
        <taxon>Paenibacillaceae</taxon>
        <taxon>Paenibacillus</taxon>
    </lineage>
</organism>
<dbReference type="InterPro" id="IPR036259">
    <property type="entry name" value="MFS_trans_sf"/>
</dbReference>
<dbReference type="InterPro" id="IPR020846">
    <property type="entry name" value="MFS_dom"/>
</dbReference>
<dbReference type="Proteomes" id="UP000249522">
    <property type="component" value="Unassembled WGS sequence"/>
</dbReference>
<feature type="transmembrane region" description="Helical" evidence="7">
    <location>
        <begin position="166"/>
        <end position="185"/>
    </location>
</feature>
<dbReference type="InterPro" id="IPR050189">
    <property type="entry name" value="MFS_Efflux_Transporters"/>
</dbReference>
<feature type="transmembrane region" description="Helical" evidence="7">
    <location>
        <begin position="139"/>
        <end position="160"/>
    </location>
</feature>
<evidence type="ECO:0000256" key="7">
    <source>
        <dbReference type="SAM" id="Phobius"/>
    </source>
</evidence>
<dbReference type="GO" id="GO:0022857">
    <property type="term" value="F:transmembrane transporter activity"/>
    <property type="evidence" value="ECO:0007669"/>
    <property type="project" value="InterPro"/>
</dbReference>
<feature type="transmembrane region" description="Helical" evidence="7">
    <location>
        <begin position="77"/>
        <end position="101"/>
    </location>
</feature>
<evidence type="ECO:0000256" key="4">
    <source>
        <dbReference type="ARBA" id="ARBA00022692"/>
    </source>
</evidence>
<dbReference type="RefSeq" id="WP_111147307.1">
    <property type="nucleotide sequence ID" value="NZ_QKRB01000044.1"/>
</dbReference>
<feature type="transmembrane region" description="Helical" evidence="7">
    <location>
        <begin position="345"/>
        <end position="365"/>
    </location>
</feature>
<name>A0A2W1LVZ2_9BACL</name>
<feature type="transmembrane region" description="Helical" evidence="7">
    <location>
        <begin position="371"/>
        <end position="389"/>
    </location>
</feature>
<evidence type="ECO:0000256" key="2">
    <source>
        <dbReference type="ARBA" id="ARBA00022448"/>
    </source>
</evidence>
<evidence type="ECO:0000313" key="9">
    <source>
        <dbReference type="EMBL" id="PZD95677.1"/>
    </source>
</evidence>
<feature type="transmembrane region" description="Helical" evidence="7">
    <location>
        <begin position="280"/>
        <end position="297"/>
    </location>
</feature>
<comment type="subcellular location">
    <subcellularLocation>
        <location evidence="1">Cell membrane</location>
        <topology evidence="1">Multi-pass membrane protein</topology>
    </subcellularLocation>
</comment>
<evidence type="ECO:0000313" key="10">
    <source>
        <dbReference type="Proteomes" id="UP000249522"/>
    </source>
</evidence>
<keyword evidence="2" id="KW-0813">Transport</keyword>
<dbReference type="SUPFAM" id="SSF103473">
    <property type="entry name" value="MFS general substrate transporter"/>
    <property type="match status" value="1"/>
</dbReference>
<dbReference type="PRINTS" id="PR01036">
    <property type="entry name" value="TCRTETB"/>
</dbReference>
<keyword evidence="10" id="KW-1185">Reference proteome</keyword>
<evidence type="ECO:0000256" key="3">
    <source>
        <dbReference type="ARBA" id="ARBA00022475"/>
    </source>
</evidence>
<feature type="transmembrane region" description="Helical" evidence="7">
    <location>
        <begin position="44"/>
        <end position="65"/>
    </location>
</feature>
<sequence>MRQAGTHAVYVLYVVSLSAFFASLNQNIYSPVIPLVRDVFDVSLHSVNLTVSLFIFITAVMQLIFGPLIDLKGARKVLIPGILLAIGASIGCALTSNFVLFTIFRSLQAVGTAAVPVIAAAAIGQLFTGSERGRAMATYQMLLSVAPAIAPVIGGVVGGAWGYSGIFWFLAGTSVLLLAMNLLFFPKDKPAAARSLNLHTMINHYRSIMRNRTGGAVLTLGFLAFLIYFAVLVYLPVVLTDHYRLSLALVGLLYVPAAGSTVAGSLLFKYLQTRRPLPQLCWLFNAGLALASAGFALTHSWTLAGMSAALVVIGICIGALSPLYATMMAGEFEDSRASAIGGYNFVRYIGMAAGPVLLSWCLAIISPLEFFLGLGLLLGVVFMLWLRLLQAGSSKSAEGVDLSRS</sequence>
<feature type="transmembrane region" description="Helical" evidence="7">
    <location>
        <begin position="216"/>
        <end position="239"/>
    </location>
</feature>
<dbReference type="AlphaFoldDB" id="A0A2W1LVZ2"/>
<dbReference type="PANTHER" id="PTHR43124:SF3">
    <property type="entry name" value="CHLORAMPHENICOL EFFLUX PUMP RV0191"/>
    <property type="match status" value="1"/>
</dbReference>
<evidence type="ECO:0000256" key="6">
    <source>
        <dbReference type="ARBA" id="ARBA00023136"/>
    </source>
</evidence>
<proteinExistence type="predicted"/>
<gene>
    <name evidence="9" type="ORF">DNH61_14265</name>
</gene>
<dbReference type="Gene3D" id="1.20.1720.10">
    <property type="entry name" value="Multidrug resistance protein D"/>
    <property type="match status" value="1"/>
</dbReference>
<evidence type="ECO:0000256" key="1">
    <source>
        <dbReference type="ARBA" id="ARBA00004651"/>
    </source>
</evidence>
<dbReference type="PANTHER" id="PTHR43124">
    <property type="entry name" value="PURINE EFFLUX PUMP PBUE"/>
    <property type="match status" value="1"/>
</dbReference>
<feature type="transmembrane region" description="Helical" evidence="7">
    <location>
        <begin position="303"/>
        <end position="324"/>
    </location>
</feature>
<feature type="transmembrane region" description="Helical" evidence="7">
    <location>
        <begin position="107"/>
        <end position="127"/>
    </location>
</feature>
<evidence type="ECO:0000259" key="8">
    <source>
        <dbReference type="PROSITE" id="PS50850"/>
    </source>
</evidence>
<feature type="transmembrane region" description="Helical" evidence="7">
    <location>
        <begin position="7"/>
        <end position="24"/>
    </location>
</feature>
<dbReference type="InterPro" id="IPR011701">
    <property type="entry name" value="MFS"/>
</dbReference>